<keyword evidence="1" id="KW-0378">Hydrolase</keyword>
<dbReference type="OrthoDB" id="5314016at2"/>
<evidence type="ECO:0000313" key="2">
    <source>
        <dbReference type="Proteomes" id="UP000184394"/>
    </source>
</evidence>
<accession>A0A1M7MIF4</accession>
<gene>
    <name evidence="1" type="ORF">SAMN04487860_12252</name>
</gene>
<proteinExistence type="predicted"/>
<reference evidence="1 2" key="1">
    <citation type="submission" date="2016-11" db="EMBL/GenBank/DDBJ databases">
        <authorList>
            <person name="Jaros S."/>
            <person name="Januszkiewicz K."/>
            <person name="Wedrychowicz H."/>
        </authorList>
    </citation>
    <scope>NUCLEOTIDE SEQUENCE [LARGE SCALE GENOMIC DNA]</scope>
    <source>
        <strain evidence="1 2">Y1</strain>
    </source>
</reference>
<keyword evidence="1" id="KW-0255">Endonuclease</keyword>
<dbReference type="EMBL" id="FRCT01000022">
    <property type="protein sequence ID" value="SHM90203.1"/>
    <property type="molecule type" value="Genomic_DNA"/>
</dbReference>
<dbReference type="RefSeq" id="WP_072952438.1">
    <property type="nucleotide sequence ID" value="NZ_FRCT01000022.1"/>
</dbReference>
<sequence length="582" mass="67516">MADARKPIAFDTTLRNPYRIPDFISIFKQYEGKILTSELIIKIEAELIRQKKFEPTKNTLGTYKREYKGKFYFEADDQSDDAAERVAKYYKEWVEGEPGSVSIDKIIYLLKNTVTDHKDHWEGGWETRLWTQCKFLNELGLVYMEKGHIIKISPAANLMLHGYDSDEDTSSNIQSAYLSVFAKYQVNNPFRNNTIKVNFFSLVLKVIKYLKEKYDRPGIFYQDISFIIAWDSNDYVQLAEYIQAFRNKFRYNNVSDELVYSYAMNLLDESTPNNIIAEATKDFIDKKSKHYKFTQLTRETRDEVIRKLRMTRLISFRGAGRFIDFNNLEIDKINHIIDSYTHNISEFESDEAYFDYMGSIDKALVFEDDKIDTAVALTAKEKAISEFASNHDWEYLKSQISIISNGTDTKDALLRFIDVPVRLEFLCSVIIKKKLPKVMVIANYLADDEGIPYGTAGGQHGNCVGTDIDVYEDDIHAIIEPTAATSRSFQTEHELPSIRNHIFGSKEKDVNEGNPYKKWFALFIAPKLVKDVADQVALIRAINNVEIYPWNADDFVEYSANNNFDSIQEYKIIRDYMKPQQL</sequence>
<dbReference type="InterPro" id="IPR018573">
    <property type="entry name" value="Restrct_endonuc_II_AlwI"/>
</dbReference>
<evidence type="ECO:0000313" key="1">
    <source>
        <dbReference type="EMBL" id="SHM90203.1"/>
    </source>
</evidence>
<dbReference type="GO" id="GO:0004519">
    <property type="term" value="F:endonuclease activity"/>
    <property type="evidence" value="ECO:0007669"/>
    <property type="project" value="UniProtKB-KW"/>
</dbReference>
<name>A0A1M7MIF4_RUMFL</name>
<organism evidence="1 2">
    <name type="scientific">Ruminococcus flavefaciens</name>
    <dbReference type="NCBI Taxonomy" id="1265"/>
    <lineage>
        <taxon>Bacteria</taxon>
        <taxon>Bacillati</taxon>
        <taxon>Bacillota</taxon>
        <taxon>Clostridia</taxon>
        <taxon>Eubacteriales</taxon>
        <taxon>Oscillospiraceae</taxon>
        <taxon>Ruminococcus</taxon>
    </lineage>
</organism>
<keyword evidence="1" id="KW-0540">Nuclease</keyword>
<dbReference type="Gene3D" id="3.40.91.50">
    <property type="match status" value="1"/>
</dbReference>
<dbReference type="Pfam" id="PF09491">
    <property type="entry name" value="RE_AlwI"/>
    <property type="match status" value="2"/>
</dbReference>
<protein>
    <submittedName>
        <fullName evidence="1">AlwI restriction endonuclease</fullName>
    </submittedName>
</protein>
<dbReference type="AlphaFoldDB" id="A0A1M7MIF4"/>
<dbReference type="Proteomes" id="UP000184394">
    <property type="component" value="Unassembled WGS sequence"/>
</dbReference>